<feature type="compositionally biased region" description="Low complexity" evidence="1">
    <location>
        <begin position="451"/>
        <end position="464"/>
    </location>
</feature>
<evidence type="ECO:0000256" key="1">
    <source>
        <dbReference type="SAM" id="MobiDB-lite"/>
    </source>
</evidence>
<feature type="region of interest" description="Disordered" evidence="1">
    <location>
        <begin position="388"/>
        <end position="477"/>
    </location>
</feature>
<sequence length="2481" mass="280110">MYKAVVSNLERTRQRIQEDVYVKTSLPPQVEGPVHSILILHIPKLRWYSKQPPCKFAYVKIAWWGEDDSSSVFRPQISGALPDYRQKPCTTAKYYVRSEMKQFSKYLTDATELVLKVFDTDTNRLLGIVKVQNLSTLNINNPIKGYSPIFTNKGEKLGDLFVSIRILLPGTNDSNDYLAWSGSDISNPVSRRSSEGGNENYQADTIENGMRTYTLDRASSAEYLNSLSNPIPAHRSNSSHNKTDGAEIVPFRAYVKDNQQKSQQYSKHKNLPTGTVVEALIERAQRLREDMIKSSLNKDKDVNLNTSIIDIPVEKNGMGLNNNALLDAKSLAVSLSSDNNQTTAYDLLGIKNTNESEESILSDLDGLEYEQSLLDDLLYGTNGKGDSNLMSMSFNNDQQQHQRRHSSKSDTEIINGRPPTGRRLQSPNPNGGRISRALNSRSPSRSRSRSLARSTDSDSASRVSFDMPNSDVESSGNGKKNIILPFKILAIHCTFLESQSGDGLSAERIRLLGHVHTARVKIDRLSLNALSIASRNSGRESPTHASFGRTTKSPKKATTYFVEYQFPVIANSRDGHVHGATEVMKIASKRFESNNDIIFNHFSSYPVLLNDETLKNWWRSLLIFKIYSRLPGMNSPVQIGFCVLPLRNVLKAEYLHIEEDLNVIDRTQLNINNKLPNKIAKKFLIGNLKLMLELNSDSKDFKYELDRTRLQEKLNPNKKLLSICSPTSPKRKSLTKKSSKKKLIKSTNNDYILPKTFESGGFINNSRLNEFDGSMAMNGEATVVQILLSVLEARNITQPTNGPSKNLPCNPYFISRMFWNDGPLTSIVCWGTSTPRFNFEQRTPLLLSTSTLEKMHQNFLVIEVWDKKISSPADTLIGILKVSLHQFYLSFKDKRISQVLLSAQYPILGVDSWLPIIDPFTGKSKGELQVLLAMGTTEQITALQIVRGDNIQTKNLNNRIIPSNSNNTGHRSDHSGPFDMIDLNSQLMEHQFEIMIEGINGLRAFESMVWGESDCFIQYHFPAQIDKQQQQQSTNTNIINGTTINKNKLTFEMRVNRTAATLCTSDPTFHDCGKFRYILSPTEALHKSFFAACQSVSHVEASISFEVWTRFYYPNIRDQLLAKGKLPASKLCSMTTMLINTEDKAIQSFRIPLEIVRDESHNEQHYISSASASYGGDLLVTVTYRRNIIKRDERQLQQAIVDRINGSQVCLSVGIIRACGLKHAAKLQAVHNSCLSYPSQVGVNAYVKLSLSFLSDMESRVTRTVARSFVPEFNHSGDFPLPLLWSDKGSDSISLAEMLEHGELRIDMYHQITSNENESLTSHSPTTSTGNLPLSTIMMRTGGLVSQQKNVTQSKDVHLCYCTIPLRELLARNTGVKGWYPLSNPSRTSNDQTSTAMSSIDSAQNCVGGLELFVRFAQQDDRRRVIDFAKTVGWLADNYTDEEHFLDDQKDLGCLVTVSIDRIQFPVYLATRPGKDRIDEKTSVFVQYRLYDKMPIITKRKNIIIDKQNVSCELKFTKEHLFLCSSPFIWYLREEKFEIQIWTSESDYYEQEQSSTDKLIGSIYIDLNSLCDRKRKTHRLSAILPMFKHGTKDLAGAFVQTHITIDKSKDFNELRSRGVDSSNDAEIDSYLENRHLNLILPDSDQLPMNKALRTITNNIFSVIVNIEQAAHLPNVYSKTENEHVPPNPYVTYSTANSAHLCKTNVLNKTCKPIWNYQHQVKLSIEHLFNEKKNFILKVWHKINADIESIPEKSGDKVLGFVSIDLSPLLSGMQHISGWYNIIDMIGNVQGQLKISVIPQEDLLELKRYKYSNYNSSHKQEKMDSCRSTATSTTTTTALNFMSDLSARSGCIGSSNSSMIHSNDDESNKQSFLMNNLRRQLGELDVITERLKARYNTRSDVTSETDRSSVPPPFEQNSGIGRQCDLNLQYRSHSALPIIESQHQQLPLSRTKSPLDVDISEHFPESLSGKPLISDGLNVTDVLTLHNDQVRLAQELMSKANHLLETSKDFFTTADVNEQRSNLNRNNNYNKIIEHPTETTLRTNFNTTNEFHTAEHDNEKLVVQSTTDHRQSPVARHQLTRTTVQTNTIENDGHVSSDSSFEQNDSPTAMSHNGRLNQTSWTDNENDDDPNNQTYWPIGVPPNRIKTAPTHIEQQASRSIITLSPPKQNKIYDNDGTGGGGDEKDDDVVSIRPLNDLSAFNFDWNQMNAQRLNDDFSPYESDHIRTRARVTDTSPSQNLQNFSAMKDNITISSPTVTTTRRTIFSTHDQITTNNTTHRTSSPSPLSRSSSTVSVAQSQTGEGEYEEIIPKLASQRSTSSRSSSSPPAPVAQKYEEKSHESLNSDTSCIDANWIKEQKEQQNKLRKMQKQQQQKVNEDYSKPVSTMTSRSPHLSFLDRPLPNFFPSNHEMEVSMKQVSQALVTNDANTKDNGNESSSTVMKTIQRLRKKSSTEILRGASPLETQQQQTNRLEKIFKTKYTAPN</sequence>
<evidence type="ECO:0000259" key="2">
    <source>
        <dbReference type="PROSITE" id="PS50004"/>
    </source>
</evidence>
<name>A0A813PBR4_9BILA</name>
<feature type="compositionally biased region" description="Polar residues" evidence="1">
    <location>
        <begin position="2079"/>
        <end position="2122"/>
    </location>
</feature>
<evidence type="ECO:0000313" key="5">
    <source>
        <dbReference type="Proteomes" id="UP000663829"/>
    </source>
</evidence>
<feature type="domain" description="C2" evidence="2">
    <location>
        <begin position="767"/>
        <end position="900"/>
    </location>
</feature>
<dbReference type="PANTHER" id="PTHR21254:SF1">
    <property type="entry name" value="C2 DOMAIN-CONTAINING PROTEIN 3"/>
    <property type="match status" value="1"/>
</dbReference>
<dbReference type="InterPro" id="IPR000008">
    <property type="entry name" value="C2_dom"/>
</dbReference>
<feature type="compositionally biased region" description="Polar residues" evidence="1">
    <location>
        <begin position="2380"/>
        <end position="2389"/>
    </location>
</feature>
<dbReference type="PROSITE" id="PS50004">
    <property type="entry name" value="C2"/>
    <property type="match status" value="2"/>
</dbReference>
<dbReference type="Pfam" id="PF00168">
    <property type="entry name" value="C2"/>
    <property type="match status" value="2"/>
</dbReference>
<dbReference type="EMBL" id="CAJOBC010000046">
    <property type="protein sequence ID" value="CAF3525319.1"/>
    <property type="molecule type" value="Genomic_DNA"/>
</dbReference>
<accession>A0A813PBR4</accession>
<dbReference type="SMART" id="SM00239">
    <property type="entry name" value="C2"/>
    <property type="match status" value="3"/>
</dbReference>
<dbReference type="Proteomes" id="UP000681722">
    <property type="component" value="Unassembled WGS sequence"/>
</dbReference>
<feature type="region of interest" description="Disordered" evidence="1">
    <location>
        <begin position="2357"/>
        <end position="2391"/>
    </location>
</feature>
<dbReference type="InterPro" id="IPR057537">
    <property type="entry name" value="C2_C2CD3_N"/>
</dbReference>
<dbReference type="SUPFAM" id="SSF49562">
    <property type="entry name" value="C2 domain (Calcium/lipid-binding domain, CaLB)"/>
    <property type="match status" value="3"/>
</dbReference>
<dbReference type="PANTHER" id="PTHR21254">
    <property type="entry name" value="C2 DOMAIN-CONTAINING PROTEIN 3"/>
    <property type="match status" value="1"/>
</dbReference>
<feature type="compositionally biased region" description="Low complexity" evidence="1">
    <location>
        <begin position="2274"/>
        <end position="2298"/>
    </location>
</feature>
<dbReference type="OrthoDB" id="79771at2759"/>
<dbReference type="EMBL" id="CAJNOQ010000046">
    <property type="protein sequence ID" value="CAF0746479.1"/>
    <property type="molecule type" value="Genomic_DNA"/>
</dbReference>
<comment type="caution">
    <text evidence="3">The sequence shown here is derived from an EMBL/GenBank/DDBJ whole genome shotgun (WGS) entry which is preliminary data.</text>
</comment>
<keyword evidence="5" id="KW-1185">Reference proteome</keyword>
<dbReference type="GO" id="GO:0061511">
    <property type="term" value="P:centriole elongation"/>
    <property type="evidence" value="ECO:0007669"/>
    <property type="project" value="TreeGrafter"/>
</dbReference>
<dbReference type="InterPro" id="IPR035892">
    <property type="entry name" value="C2_domain_sf"/>
</dbReference>
<feature type="domain" description="C2" evidence="2">
    <location>
        <begin position="1642"/>
        <end position="1779"/>
    </location>
</feature>
<feature type="compositionally biased region" description="Polar residues" evidence="1">
    <location>
        <begin position="388"/>
        <end position="397"/>
    </location>
</feature>
<organism evidence="3 5">
    <name type="scientific">Didymodactylos carnosus</name>
    <dbReference type="NCBI Taxonomy" id="1234261"/>
    <lineage>
        <taxon>Eukaryota</taxon>
        <taxon>Metazoa</taxon>
        <taxon>Spiralia</taxon>
        <taxon>Gnathifera</taxon>
        <taxon>Rotifera</taxon>
        <taxon>Eurotatoria</taxon>
        <taxon>Bdelloidea</taxon>
        <taxon>Philodinida</taxon>
        <taxon>Philodinidae</taxon>
        <taxon>Didymodactylos</taxon>
    </lineage>
</organism>
<dbReference type="GO" id="GO:0071539">
    <property type="term" value="P:protein localization to centrosome"/>
    <property type="evidence" value="ECO:0007669"/>
    <property type="project" value="TreeGrafter"/>
</dbReference>
<proteinExistence type="predicted"/>
<dbReference type="GO" id="GO:0034451">
    <property type="term" value="C:centriolar satellite"/>
    <property type="evidence" value="ECO:0007669"/>
    <property type="project" value="TreeGrafter"/>
</dbReference>
<dbReference type="Pfam" id="PF25339">
    <property type="entry name" value="C2_C2CD3_N"/>
    <property type="match status" value="1"/>
</dbReference>
<feature type="region of interest" description="Disordered" evidence="1">
    <location>
        <begin position="2067"/>
        <end position="2184"/>
    </location>
</feature>
<reference evidence="3" key="1">
    <citation type="submission" date="2021-02" db="EMBL/GenBank/DDBJ databases">
        <authorList>
            <person name="Nowell W R."/>
        </authorList>
    </citation>
    <scope>NUCLEOTIDE SEQUENCE</scope>
</reference>
<gene>
    <name evidence="3" type="ORF">GPM918_LOCUS570</name>
    <name evidence="4" type="ORF">SRO942_LOCUS571</name>
</gene>
<evidence type="ECO:0000313" key="3">
    <source>
        <dbReference type="EMBL" id="CAF0746479.1"/>
    </source>
</evidence>
<dbReference type="Gene3D" id="2.60.40.150">
    <property type="entry name" value="C2 domain"/>
    <property type="match status" value="2"/>
</dbReference>
<feature type="region of interest" description="Disordered" evidence="1">
    <location>
        <begin position="2259"/>
        <end position="2342"/>
    </location>
</feature>
<feature type="compositionally biased region" description="Low complexity" evidence="1">
    <location>
        <begin position="2312"/>
        <end position="2323"/>
    </location>
</feature>
<feature type="region of interest" description="Disordered" evidence="1">
    <location>
        <begin position="1896"/>
        <end position="1919"/>
    </location>
</feature>
<protein>
    <recommendedName>
        <fullName evidence="2">C2 domain-containing protein</fullName>
    </recommendedName>
</protein>
<dbReference type="Proteomes" id="UP000663829">
    <property type="component" value="Unassembled WGS sequence"/>
</dbReference>
<feature type="compositionally biased region" description="Polar residues" evidence="1">
    <location>
        <begin position="2151"/>
        <end position="2166"/>
    </location>
</feature>
<feature type="compositionally biased region" description="Basic and acidic residues" evidence="1">
    <location>
        <begin position="2331"/>
        <end position="2340"/>
    </location>
</feature>
<evidence type="ECO:0000313" key="4">
    <source>
        <dbReference type="EMBL" id="CAF3525319.1"/>
    </source>
</evidence>
<dbReference type="CDD" id="cd00030">
    <property type="entry name" value="C2"/>
    <property type="match status" value="2"/>
</dbReference>
<dbReference type="GO" id="GO:0060271">
    <property type="term" value="P:cilium assembly"/>
    <property type="evidence" value="ECO:0007669"/>
    <property type="project" value="TreeGrafter"/>
</dbReference>
<dbReference type="GO" id="GO:0005814">
    <property type="term" value="C:centriole"/>
    <property type="evidence" value="ECO:0007669"/>
    <property type="project" value="TreeGrafter"/>
</dbReference>